<evidence type="ECO:0000313" key="4">
    <source>
        <dbReference type="Proteomes" id="UP000580718"/>
    </source>
</evidence>
<gene>
    <name evidence="2" type="ORF">DMO24_14945</name>
    <name evidence="1" type="ORF">FHX36_002559</name>
</gene>
<dbReference type="SFLD" id="SFLDS00003">
    <property type="entry name" value="Haloacid_Dehalogenase"/>
    <property type="match status" value="1"/>
</dbReference>
<dbReference type="InterPro" id="IPR036412">
    <property type="entry name" value="HAD-like_sf"/>
</dbReference>
<dbReference type="Proteomes" id="UP000247602">
    <property type="component" value="Unassembled WGS sequence"/>
</dbReference>
<dbReference type="InterPro" id="IPR023198">
    <property type="entry name" value="PGP-like_dom2"/>
</dbReference>
<dbReference type="SUPFAM" id="SSF56784">
    <property type="entry name" value="HAD-like"/>
    <property type="match status" value="1"/>
</dbReference>
<dbReference type="RefSeq" id="WP_110553014.1">
    <property type="nucleotide sequence ID" value="NZ_JACIBU010000001.1"/>
</dbReference>
<dbReference type="GO" id="GO:0004713">
    <property type="term" value="F:protein tyrosine kinase activity"/>
    <property type="evidence" value="ECO:0007669"/>
    <property type="project" value="TreeGrafter"/>
</dbReference>
<dbReference type="EMBL" id="JACIBU010000001">
    <property type="protein sequence ID" value="MBB3676824.1"/>
    <property type="molecule type" value="Genomic_DNA"/>
</dbReference>
<keyword evidence="3" id="KW-1185">Reference proteome</keyword>
<evidence type="ECO:0000313" key="3">
    <source>
        <dbReference type="Proteomes" id="UP000247602"/>
    </source>
</evidence>
<dbReference type="InterPro" id="IPR041492">
    <property type="entry name" value="HAD_2"/>
</dbReference>
<evidence type="ECO:0000313" key="1">
    <source>
        <dbReference type="EMBL" id="MBB3676824.1"/>
    </source>
</evidence>
<evidence type="ECO:0000313" key="2">
    <source>
        <dbReference type="EMBL" id="PZA20544.1"/>
    </source>
</evidence>
<reference evidence="1 4" key="2">
    <citation type="submission" date="2020-08" db="EMBL/GenBank/DDBJ databases">
        <title>Sequencing the genomes of 1000 actinobacteria strains.</title>
        <authorList>
            <person name="Klenk H.-P."/>
        </authorList>
    </citation>
    <scope>NUCLEOTIDE SEQUENCE [LARGE SCALE GENOMIC DNA]</scope>
    <source>
        <strain evidence="1 4">DSM 16678</strain>
    </source>
</reference>
<dbReference type="GO" id="GO:0005829">
    <property type="term" value="C:cytosol"/>
    <property type="evidence" value="ECO:0007669"/>
    <property type="project" value="TreeGrafter"/>
</dbReference>
<organism evidence="2 3">
    <name type="scientific">Modestobacter versicolor</name>
    <dbReference type="NCBI Taxonomy" id="429133"/>
    <lineage>
        <taxon>Bacteria</taxon>
        <taxon>Bacillati</taxon>
        <taxon>Actinomycetota</taxon>
        <taxon>Actinomycetes</taxon>
        <taxon>Geodermatophilales</taxon>
        <taxon>Geodermatophilaceae</taxon>
        <taxon>Modestobacter</taxon>
    </lineage>
</organism>
<dbReference type="EMBL" id="QKNV01000170">
    <property type="protein sequence ID" value="PZA20544.1"/>
    <property type="molecule type" value="Genomic_DNA"/>
</dbReference>
<keyword evidence="1" id="KW-0378">Hydrolase</keyword>
<dbReference type="InterPro" id="IPR050155">
    <property type="entry name" value="HAD-like_hydrolase_sf"/>
</dbReference>
<dbReference type="PANTHER" id="PTHR43434:SF20">
    <property type="entry name" value="5'-NUCLEOTIDASE"/>
    <property type="match status" value="1"/>
</dbReference>
<dbReference type="Gene3D" id="3.40.50.1000">
    <property type="entry name" value="HAD superfamily/HAD-like"/>
    <property type="match status" value="1"/>
</dbReference>
<dbReference type="InterPro" id="IPR023214">
    <property type="entry name" value="HAD_sf"/>
</dbReference>
<protein>
    <submittedName>
        <fullName evidence="2">Haloacid dehalogenase</fullName>
    </submittedName>
    <submittedName>
        <fullName evidence="1">Phosphoglycolate phosphatase</fullName>
        <ecNumber evidence="1">3.1.3.18</ecNumber>
    </submittedName>
</protein>
<name>A0A323V790_9ACTN</name>
<proteinExistence type="predicted"/>
<dbReference type="Proteomes" id="UP000580718">
    <property type="component" value="Unassembled WGS sequence"/>
</dbReference>
<dbReference type="PANTHER" id="PTHR43434">
    <property type="entry name" value="PHOSPHOGLYCOLATE PHOSPHATASE"/>
    <property type="match status" value="1"/>
</dbReference>
<comment type="caution">
    <text evidence="2">The sequence shown here is derived from an EMBL/GenBank/DDBJ whole genome shotgun (WGS) entry which is preliminary data.</text>
</comment>
<dbReference type="Gene3D" id="1.10.150.240">
    <property type="entry name" value="Putative phosphatase, domain 2"/>
    <property type="match status" value="1"/>
</dbReference>
<dbReference type="Pfam" id="PF13419">
    <property type="entry name" value="HAD_2"/>
    <property type="match status" value="1"/>
</dbReference>
<sequence>MKLHGTRSDAVAEGAGRLVLFDLDGTLVDSTPGIWASIRVAAAQLGLPEPTEGQLRSMVGPPLQDGFAGAFGLTGEDVGRAVAAYRAHYAAGAMFDAHVYPGIPELLAGLRAGGAVLAVATSKPEPFAVRILEHAGLLAAFDSVHGATMDGAVRHKDQVVAAALAAHPDGADPVLVGDRSHDVLGARAHGLPCIGAGWGPAPPGELAAAGAAAVVGTPAGVPAALAAIGGARR</sequence>
<dbReference type="EC" id="3.1.3.18" evidence="1"/>
<dbReference type="AlphaFoldDB" id="A0A323V790"/>
<dbReference type="OrthoDB" id="9793014at2"/>
<dbReference type="SFLD" id="SFLDG01129">
    <property type="entry name" value="C1.5:_HAD__Beta-PGM__Phosphata"/>
    <property type="match status" value="1"/>
</dbReference>
<dbReference type="GO" id="GO:0008967">
    <property type="term" value="F:phosphoglycolate phosphatase activity"/>
    <property type="evidence" value="ECO:0007669"/>
    <property type="project" value="UniProtKB-EC"/>
</dbReference>
<accession>A0A323V790</accession>
<reference evidence="2 3" key="1">
    <citation type="submission" date="2018-06" db="EMBL/GenBank/DDBJ databases">
        <title>Draft genome sequence of Modestobacter versicolor CP153-2.</title>
        <authorList>
            <person name="Gundlapally S.R."/>
        </authorList>
    </citation>
    <scope>NUCLEOTIDE SEQUENCE [LARGE SCALE GENOMIC DNA]</scope>
    <source>
        <strain evidence="2 3">CP153-2</strain>
    </source>
</reference>